<dbReference type="PANTHER" id="PTHR47354:SF7">
    <property type="entry name" value="NAD(P)H-FLAVIN REDUCTASE"/>
    <property type="match status" value="1"/>
</dbReference>
<accession>A0A917JZT0</accession>
<dbReference type="Pfam" id="PF00175">
    <property type="entry name" value="NAD_binding_1"/>
    <property type="match status" value="1"/>
</dbReference>
<proteinExistence type="inferred from homology"/>
<evidence type="ECO:0000256" key="1">
    <source>
        <dbReference type="ARBA" id="ARBA00023002"/>
    </source>
</evidence>
<keyword evidence="2" id="KW-0455">Luminescence</keyword>
<sequence>MKQISCRVEALEPFNDAVFKVVLRPNTPLNFKAGQYLCIVMDEQDKRPFSIGSAPNSELLELHIGAAVSESYPMQVVERLKECLDSGASIDIEAPAGDAYLRSEQKRARLLIAGGTGFSYIKSIVEQQIATQDQTPTTLYWGCRNRDAMYYESIARTWHAQYPWMTFVPIIEESTANWDGKTANLLAQINADFRDLNEFDVYIAGRFDMAAAARELFRNLNIDEAHLYGDAFAFIK</sequence>
<gene>
    <name evidence="5" type="primary">fre</name>
    <name evidence="5" type="ORF">GCM10009332_33260</name>
</gene>
<dbReference type="SUPFAM" id="SSF63380">
    <property type="entry name" value="Riboflavin synthase domain-like"/>
    <property type="match status" value="1"/>
</dbReference>
<reference evidence="5" key="2">
    <citation type="submission" date="2020-09" db="EMBL/GenBank/DDBJ databases">
        <authorList>
            <person name="Sun Q."/>
            <person name="Ohkuma M."/>
        </authorList>
    </citation>
    <scope>NUCLEOTIDE SEQUENCE</scope>
    <source>
        <strain evidence="5">JCM 30804</strain>
    </source>
</reference>
<evidence type="ECO:0000256" key="3">
    <source>
        <dbReference type="ARBA" id="ARBA00038177"/>
    </source>
</evidence>
<dbReference type="SUPFAM" id="SSF52343">
    <property type="entry name" value="Ferredoxin reductase-like, C-terminal NADP-linked domain"/>
    <property type="match status" value="1"/>
</dbReference>
<comment type="similarity">
    <text evidence="3">Belongs to the Fre/LuxG FAD/NAD(P) flavoprotein oxidoreductase family.</text>
</comment>
<name>A0A917JZT0_9GAMM</name>
<dbReference type="InterPro" id="IPR001433">
    <property type="entry name" value="OxRdtase_FAD/NAD-bd"/>
</dbReference>
<dbReference type="Gene3D" id="2.40.30.10">
    <property type="entry name" value="Translation factors"/>
    <property type="match status" value="1"/>
</dbReference>
<dbReference type="PROSITE" id="PS51384">
    <property type="entry name" value="FAD_FR"/>
    <property type="match status" value="1"/>
</dbReference>
<keyword evidence="6" id="KW-1185">Reference proteome</keyword>
<comment type="caution">
    <text evidence="5">The sequence shown here is derived from an EMBL/GenBank/DDBJ whole genome shotgun (WGS) entry which is preliminary data.</text>
</comment>
<keyword evidence="1" id="KW-0560">Oxidoreductase</keyword>
<evidence type="ECO:0000313" key="6">
    <source>
        <dbReference type="Proteomes" id="UP000613743"/>
    </source>
</evidence>
<dbReference type="InterPro" id="IPR039261">
    <property type="entry name" value="FNR_nucleotide-bd"/>
</dbReference>
<dbReference type="PRINTS" id="PR00410">
    <property type="entry name" value="PHEHYDRXLASE"/>
</dbReference>
<dbReference type="GO" id="GO:0008218">
    <property type="term" value="P:bioluminescence"/>
    <property type="evidence" value="ECO:0007669"/>
    <property type="project" value="UniProtKB-KW"/>
</dbReference>
<evidence type="ECO:0000259" key="4">
    <source>
        <dbReference type="PROSITE" id="PS51384"/>
    </source>
</evidence>
<organism evidence="5 6">
    <name type="scientific">Shewanella gelidii</name>
    <dbReference type="NCBI Taxonomy" id="1642821"/>
    <lineage>
        <taxon>Bacteria</taxon>
        <taxon>Pseudomonadati</taxon>
        <taxon>Pseudomonadota</taxon>
        <taxon>Gammaproteobacteria</taxon>
        <taxon>Alteromonadales</taxon>
        <taxon>Shewanellaceae</taxon>
        <taxon>Shewanella</taxon>
    </lineage>
</organism>
<reference evidence="5" key="1">
    <citation type="journal article" date="2014" name="Int. J. Syst. Evol. Microbiol.">
        <title>Complete genome sequence of Corynebacterium casei LMG S-19264T (=DSM 44701T), isolated from a smear-ripened cheese.</title>
        <authorList>
            <consortium name="US DOE Joint Genome Institute (JGI-PGF)"/>
            <person name="Walter F."/>
            <person name="Albersmeier A."/>
            <person name="Kalinowski J."/>
            <person name="Ruckert C."/>
        </authorList>
    </citation>
    <scope>NUCLEOTIDE SEQUENCE</scope>
    <source>
        <strain evidence="5">JCM 30804</strain>
    </source>
</reference>
<dbReference type="CDD" id="cd06189">
    <property type="entry name" value="flavin_oxioreductase"/>
    <property type="match status" value="1"/>
</dbReference>
<evidence type="ECO:0000256" key="2">
    <source>
        <dbReference type="ARBA" id="ARBA00023223"/>
    </source>
</evidence>
<dbReference type="Gene3D" id="3.40.50.80">
    <property type="entry name" value="Nucleotide-binding domain of ferredoxin-NADP reductase (FNR) module"/>
    <property type="match status" value="1"/>
</dbReference>
<dbReference type="PANTHER" id="PTHR47354">
    <property type="entry name" value="NADH OXIDOREDUCTASE HCR"/>
    <property type="match status" value="1"/>
</dbReference>
<evidence type="ECO:0000313" key="5">
    <source>
        <dbReference type="EMBL" id="GGI93335.1"/>
    </source>
</evidence>
<dbReference type="AlphaFoldDB" id="A0A917JZT0"/>
<dbReference type="InterPro" id="IPR017938">
    <property type="entry name" value="Riboflavin_synthase-like_b-brl"/>
</dbReference>
<dbReference type="Proteomes" id="UP000613743">
    <property type="component" value="Unassembled WGS sequence"/>
</dbReference>
<dbReference type="EMBL" id="BMPZ01000019">
    <property type="protein sequence ID" value="GGI93335.1"/>
    <property type="molecule type" value="Genomic_DNA"/>
</dbReference>
<protein>
    <submittedName>
        <fullName evidence="5">NAD(P)H-flavin reductase</fullName>
    </submittedName>
</protein>
<dbReference type="GO" id="GO:0016491">
    <property type="term" value="F:oxidoreductase activity"/>
    <property type="evidence" value="ECO:0007669"/>
    <property type="project" value="UniProtKB-KW"/>
</dbReference>
<feature type="domain" description="FAD-binding FR-type" evidence="4">
    <location>
        <begin position="1"/>
        <end position="102"/>
    </location>
</feature>
<dbReference type="RefSeq" id="WP_188923070.1">
    <property type="nucleotide sequence ID" value="NZ_BMPZ01000019.1"/>
</dbReference>
<dbReference type="InterPro" id="IPR050415">
    <property type="entry name" value="MRET"/>
</dbReference>
<dbReference type="NCBIfam" id="NF005963">
    <property type="entry name" value="PRK08051.1"/>
    <property type="match status" value="1"/>
</dbReference>
<dbReference type="InterPro" id="IPR017927">
    <property type="entry name" value="FAD-bd_FR_type"/>
</dbReference>